<reference evidence="3 4" key="1">
    <citation type="submission" date="2019-09" db="EMBL/GenBank/DDBJ databases">
        <title>Genomes of Cryomorphaceae.</title>
        <authorList>
            <person name="Bowman J.P."/>
        </authorList>
    </citation>
    <scope>NUCLEOTIDE SEQUENCE [LARGE SCALE GENOMIC DNA]</scope>
    <source>
        <strain evidence="3 4">KCTC 52047</strain>
    </source>
</reference>
<evidence type="ECO:0000313" key="3">
    <source>
        <dbReference type="EMBL" id="KAB1065539.1"/>
    </source>
</evidence>
<dbReference type="AlphaFoldDB" id="A0A6N6MD74"/>
<evidence type="ECO:0000256" key="1">
    <source>
        <dbReference type="ARBA" id="ARBA00022679"/>
    </source>
</evidence>
<proteinExistence type="predicted"/>
<feature type="transmembrane region" description="Helical" evidence="2">
    <location>
        <begin position="15"/>
        <end position="40"/>
    </location>
</feature>
<dbReference type="Pfam" id="PF10011">
    <property type="entry name" value="DUF2254"/>
    <property type="match status" value="1"/>
</dbReference>
<evidence type="ECO:0000313" key="4">
    <source>
        <dbReference type="Proteomes" id="UP000435357"/>
    </source>
</evidence>
<dbReference type="SUPFAM" id="SSF54680">
    <property type="entry name" value="Pyrimidine nucleoside phosphorylase C-terminal domain"/>
    <property type="match status" value="1"/>
</dbReference>
<feature type="transmembrane region" description="Helical" evidence="2">
    <location>
        <begin position="108"/>
        <end position="127"/>
    </location>
</feature>
<dbReference type="GO" id="GO:0006213">
    <property type="term" value="P:pyrimidine nucleoside metabolic process"/>
    <property type="evidence" value="ECO:0007669"/>
    <property type="project" value="InterPro"/>
</dbReference>
<dbReference type="OrthoDB" id="2955631at2"/>
<keyword evidence="1" id="KW-0808">Transferase</keyword>
<organism evidence="3 4">
    <name type="scientific">Salibacter halophilus</name>
    <dbReference type="NCBI Taxonomy" id="1803916"/>
    <lineage>
        <taxon>Bacteria</taxon>
        <taxon>Pseudomonadati</taxon>
        <taxon>Bacteroidota</taxon>
        <taxon>Flavobacteriia</taxon>
        <taxon>Flavobacteriales</taxon>
        <taxon>Salibacteraceae</taxon>
        <taxon>Salibacter</taxon>
    </lineage>
</organism>
<sequence length="440" mass="49624">MKKLNFFWNQLTSTFWFVPSLIIVGTIGIAILSIYIDGLVEISHRGLSRYLFIDSADSARSILTTISGAMIGVAGTVFSITLVALTLASSQFGPRLIKNFMYDRLNQVVLGSYVATYIYCLIILNTIKENGEMDFLPSISILLSLLAALSNIILLIVFIHHIATTIQADMVISDISESLNKNLNVLFPEKIGEEHGEDHEPKEQEIKESYSNRMQVKAPKSGYLQYINNDSLLQKVNEMDGIIELHYRPGDYVVFSVEVATIYTNTDLSDEQVLYFTNQIIISETRNKYQDAEHSIHQMVEIAVRALSPGVNDPYTAISCIDNLTSTMCYLTTVKFPSKYRYNEDGDLRVIADALTYEGMLDAAFNQIRQFASGSPSVVIRLLEALITIHEFTYRPHYKRAVKIHAQMVLNMASDSFDEHNDFIDVKKRSQQIFGEGSDQ</sequence>
<keyword evidence="2" id="KW-1133">Transmembrane helix</keyword>
<dbReference type="RefSeq" id="WP_151166363.1">
    <property type="nucleotide sequence ID" value="NZ_WACR01000002.1"/>
</dbReference>
<dbReference type="InterPro" id="IPR036566">
    <property type="entry name" value="PYNP-like_C_sf"/>
</dbReference>
<keyword evidence="4" id="KW-1185">Reference proteome</keyword>
<keyword evidence="2" id="KW-0812">Transmembrane</keyword>
<feature type="transmembrane region" description="Helical" evidence="2">
    <location>
        <begin position="61"/>
        <end position="88"/>
    </location>
</feature>
<gene>
    <name evidence="3" type="ORF">F3059_02490</name>
</gene>
<dbReference type="EMBL" id="WACR01000002">
    <property type="protein sequence ID" value="KAB1065539.1"/>
    <property type="molecule type" value="Genomic_DNA"/>
</dbReference>
<dbReference type="GO" id="GO:0016763">
    <property type="term" value="F:pentosyltransferase activity"/>
    <property type="evidence" value="ECO:0007669"/>
    <property type="project" value="InterPro"/>
</dbReference>
<dbReference type="Proteomes" id="UP000435357">
    <property type="component" value="Unassembled WGS sequence"/>
</dbReference>
<keyword evidence="2" id="KW-0472">Membrane</keyword>
<name>A0A6N6MD74_9FLAO</name>
<feature type="transmembrane region" description="Helical" evidence="2">
    <location>
        <begin position="139"/>
        <end position="163"/>
    </location>
</feature>
<evidence type="ECO:0000256" key="2">
    <source>
        <dbReference type="SAM" id="Phobius"/>
    </source>
</evidence>
<dbReference type="InterPro" id="IPR018723">
    <property type="entry name" value="DUF2254_membrane"/>
</dbReference>
<protein>
    <submittedName>
        <fullName evidence="3">DUF2254 domain-containing protein</fullName>
    </submittedName>
</protein>
<comment type="caution">
    <text evidence="3">The sequence shown here is derived from an EMBL/GenBank/DDBJ whole genome shotgun (WGS) entry which is preliminary data.</text>
</comment>
<accession>A0A6N6MD74</accession>